<dbReference type="AlphaFoldDB" id="A0A544VZF3"/>
<keyword evidence="2" id="KW-0472">Membrane</keyword>
<organism evidence="3 4">
    <name type="scientific">Mycolicibacterium hodleri</name>
    <dbReference type="NCBI Taxonomy" id="49897"/>
    <lineage>
        <taxon>Bacteria</taxon>
        <taxon>Bacillati</taxon>
        <taxon>Actinomycetota</taxon>
        <taxon>Actinomycetes</taxon>
        <taxon>Mycobacteriales</taxon>
        <taxon>Mycobacteriaceae</taxon>
        <taxon>Mycolicibacterium</taxon>
    </lineage>
</organism>
<evidence type="ECO:0000313" key="4">
    <source>
        <dbReference type="Proteomes" id="UP000315759"/>
    </source>
</evidence>
<dbReference type="Pfam" id="PF13196">
    <property type="entry name" value="DUF4012"/>
    <property type="match status" value="1"/>
</dbReference>
<keyword evidence="2" id="KW-1133">Transmembrane helix</keyword>
<keyword evidence="4" id="KW-1185">Reference proteome</keyword>
<dbReference type="RefSeq" id="WP_142553244.1">
    <property type="nucleotide sequence ID" value="NZ_VIFX01000021.1"/>
</dbReference>
<feature type="region of interest" description="Disordered" evidence="1">
    <location>
        <begin position="1"/>
        <end position="26"/>
    </location>
</feature>
<evidence type="ECO:0000256" key="1">
    <source>
        <dbReference type="SAM" id="MobiDB-lite"/>
    </source>
</evidence>
<reference evidence="3 4" key="1">
    <citation type="submission" date="2018-10" db="EMBL/GenBank/DDBJ databases">
        <title>Draft genome of Mycobacterium hodleri strain B.</title>
        <authorList>
            <person name="Amande T.J."/>
            <person name="Mcgenity T.J."/>
        </authorList>
    </citation>
    <scope>NUCLEOTIDE SEQUENCE [LARGE SCALE GENOMIC DNA]</scope>
    <source>
        <strain evidence="3 4">B</strain>
    </source>
</reference>
<comment type="caution">
    <text evidence="3">The sequence shown here is derived from an EMBL/GenBank/DDBJ whole genome shotgun (WGS) entry which is preliminary data.</text>
</comment>
<feature type="transmembrane region" description="Helical" evidence="2">
    <location>
        <begin position="37"/>
        <end position="57"/>
    </location>
</feature>
<sequence>MGLFSRRRSDDDSIPDEKSRSIEDDDERQHWFKRRSVAWAGLAVLVVLVAFGCWLGFRAQTAKTNLEQARASAQQTKDALLQGNTADATRFAADAQSHAQAARDAAHSLPWNIASVVPWLGSPFKTGQQISDVVLGLTAEVLKPAADAGATVAPNQMLADGRLDVEALRREEPALSKIAAAAARLDADAKAISNPRYLSVLGEARSKLQAQTSDVAHLLGGTAIAARLAPSMMGVDGPRGYFMGFQTNAEARGTGGLLGGFGILRFDNGKPSVDTLGPNTELFDKPFTPISLGQDFDQQYGFTKPTTDIKNSNQSAHFPYAAQIWKSMWAQQTGINVDGVVAIDPVALSYILGATGPVVMPDGETVTEGNVVELTESTVYNRFPTDQSARKQYLQDVAGEVVKKISGPVKSPRTLFDALGRAVSERRILVWSSSPADQKLLEETPLAHEVPDDPAPYAGVVINNLGGNKMDYYLKRQIEYVADGCEGDTRQSTVTVRLTNTLADATPLSDYVAGRPGFFTGLADNIPKGAMLTSVRLLATKGAQVIGVLANDTRIRVFGETERGHPSFEAQVAIPPGKTAVLTFRLSEPTAPGEARVPVQPLIDNVTPTVLVPTCTG</sequence>
<accession>A0A544VZF3</accession>
<gene>
    <name evidence="3" type="ORF">D8S82_17245</name>
</gene>
<dbReference type="InterPro" id="IPR025101">
    <property type="entry name" value="DUF4012"/>
</dbReference>
<keyword evidence="2" id="KW-0812">Transmembrane</keyword>
<evidence type="ECO:0000313" key="3">
    <source>
        <dbReference type="EMBL" id="TQR85373.1"/>
    </source>
</evidence>
<evidence type="ECO:0000256" key="2">
    <source>
        <dbReference type="SAM" id="Phobius"/>
    </source>
</evidence>
<dbReference type="Proteomes" id="UP000315759">
    <property type="component" value="Unassembled WGS sequence"/>
</dbReference>
<protein>
    <submittedName>
        <fullName evidence="3">DUF4012 domain-containing protein</fullName>
    </submittedName>
</protein>
<dbReference type="EMBL" id="VIFX01000021">
    <property type="protein sequence ID" value="TQR85373.1"/>
    <property type="molecule type" value="Genomic_DNA"/>
</dbReference>
<proteinExistence type="predicted"/>
<feature type="compositionally biased region" description="Basic and acidic residues" evidence="1">
    <location>
        <begin position="7"/>
        <end position="26"/>
    </location>
</feature>
<name>A0A544VZF3_9MYCO</name>